<dbReference type="InterPro" id="IPR052734">
    <property type="entry name" value="Nod_factor_acetyltransferase"/>
</dbReference>
<feature type="transmembrane region" description="Helical" evidence="1">
    <location>
        <begin position="172"/>
        <end position="194"/>
    </location>
</feature>
<dbReference type="PANTHER" id="PTHR37312:SF1">
    <property type="entry name" value="MEMBRANE-BOUND ACYLTRANSFERASE YKRP-RELATED"/>
    <property type="match status" value="1"/>
</dbReference>
<keyword evidence="1" id="KW-1133">Transmembrane helix</keyword>
<feature type="transmembrane region" description="Helical" evidence="1">
    <location>
        <begin position="268"/>
        <end position="289"/>
    </location>
</feature>
<dbReference type="PANTHER" id="PTHR37312">
    <property type="entry name" value="MEMBRANE-BOUND ACYLTRANSFERASE YKRP-RELATED"/>
    <property type="match status" value="1"/>
</dbReference>
<keyword evidence="4" id="KW-1185">Reference proteome</keyword>
<keyword evidence="3" id="KW-0012">Acyltransferase</keyword>
<evidence type="ECO:0000259" key="2">
    <source>
        <dbReference type="Pfam" id="PF01757"/>
    </source>
</evidence>
<organism evidence="3 4">
    <name type="scientific">Clostridium lapidicellarium</name>
    <dbReference type="NCBI Taxonomy" id="3240931"/>
    <lineage>
        <taxon>Bacteria</taxon>
        <taxon>Bacillati</taxon>
        <taxon>Bacillota</taxon>
        <taxon>Clostridia</taxon>
        <taxon>Eubacteriales</taxon>
        <taxon>Clostridiaceae</taxon>
        <taxon>Clostridium</taxon>
    </lineage>
</organism>
<dbReference type="GO" id="GO:0016746">
    <property type="term" value="F:acyltransferase activity"/>
    <property type="evidence" value="ECO:0007669"/>
    <property type="project" value="UniProtKB-KW"/>
</dbReference>
<sequence>MIKKYYKDMDIARGIGIFLVVLGHSFPDSQFNNSNFYAYIYKLIYSFHMPFFFIISGFFAYKIYEIENLKGYGSYVYKKIKRLMVPYFTVSLVAVPIKLYMNNFAARPVKLNSLIINILFYPLDIPIQYFWFIYTLFFIFVAAPIFSKIPVRMALLITLVLNLVFTKQVGLFYIYGIIHYLFYFFFGIYLRTVYDKWNNIENRNKYIVITVFSLFLITLNIFDVRKAIYPYYNLLTALLGSSIFLLVSQLMVNSSMGELFRRLGRYSYDVYLLSWFFQTGARVLFYQMFKFNYSVVIVIMLFIGFMPILMSKLIFDRIPVLGKIFLGRK</sequence>
<dbReference type="Proteomes" id="UP001565220">
    <property type="component" value="Unassembled WGS sequence"/>
</dbReference>
<feature type="transmembrane region" description="Helical" evidence="1">
    <location>
        <begin position="43"/>
        <end position="64"/>
    </location>
</feature>
<comment type="caution">
    <text evidence="3">The sequence shown here is derived from an EMBL/GenBank/DDBJ whole genome shotgun (WGS) entry which is preliminary data.</text>
</comment>
<dbReference type="RefSeq" id="WP_294182149.1">
    <property type="nucleotide sequence ID" value="NZ_JBGFFE010000008.1"/>
</dbReference>
<feature type="domain" description="Acyltransferase 3" evidence="2">
    <location>
        <begin position="7"/>
        <end position="303"/>
    </location>
</feature>
<reference evidence="3 4" key="1">
    <citation type="submission" date="2024-08" db="EMBL/GenBank/DDBJ databases">
        <title>Clostridium lapicellarii sp. nov., and Clostridium renhuaiense sp. nov., two species isolated from the mud in a fermentation cellar used for producing sauce-flavour Chinese liquors.</title>
        <authorList>
            <person name="Yang F."/>
            <person name="Wang H."/>
            <person name="Chen L.Q."/>
            <person name="Zhou N."/>
            <person name="Lu J.J."/>
            <person name="Pu X.X."/>
            <person name="Wan B."/>
            <person name="Wang L."/>
            <person name="Liu S.J."/>
        </authorList>
    </citation>
    <scope>NUCLEOTIDE SEQUENCE [LARGE SCALE GENOMIC DNA]</scope>
    <source>
        <strain evidence="3 4">MT-113</strain>
    </source>
</reference>
<evidence type="ECO:0000313" key="4">
    <source>
        <dbReference type="Proteomes" id="UP001565220"/>
    </source>
</evidence>
<feature type="transmembrane region" description="Helical" evidence="1">
    <location>
        <begin position="228"/>
        <end position="247"/>
    </location>
</feature>
<accession>A0ABV4DW59</accession>
<feature type="transmembrane region" description="Helical" evidence="1">
    <location>
        <begin position="85"/>
        <end position="105"/>
    </location>
</feature>
<feature type="transmembrane region" description="Helical" evidence="1">
    <location>
        <begin position="125"/>
        <end position="142"/>
    </location>
</feature>
<dbReference type="EMBL" id="JBGFFE010000008">
    <property type="protein sequence ID" value="MEY8763485.1"/>
    <property type="molecule type" value="Genomic_DNA"/>
</dbReference>
<keyword evidence="1" id="KW-0472">Membrane</keyword>
<evidence type="ECO:0000256" key="1">
    <source>
        <dbReference type="SAM" id="Phobius"/>
    </source>
</evidence>
<evidence type="ECO:0000313" key="3">
    <source>
        <dbReference type="EMBL" id="MEY8763485.1"/>
    </source>
</evidence>
<feature type="transmembrane region" description="Helical" evidence="1">
    <location>
        <begin position="206"/>
        <end position="222"/>
    </location>
</feature>
<keyword evidence="1" id="KW-0812">Transmembrane</keyword>
<name>A0ABV4DW59_9CLOT</name>
<keyword evidence="3" id="KW-0808">Transferase</keyword>
<proteinExistence type="predicted"/>
<protein>
    <submittedName>
        <fullName evidence="3">Acyltransferase family protein</fullName>
    </submittedName>
</protein>
<feature type="transmembrane region" description="Helical" evidence="1">
    <location>
        <begin position="295"/>
        <end position="315"/>
    </location>
</feature>
<gene>
    <name evidence="3" type="ORF">AB8S09_07520</name>
</gene>
<dbReference type="Pfam" id="PF01757">
    <property type="entry name" value="Acyl_transf_3"/>
    <property type="match status" value="1"/>
</dbReference>
<dbReference type="InterPro" id="IPR002656">
    <property type="entry name" value="Acyl_transf_3_dom"/>
</dbReference>